<dbReference type="EMBL" id="CADCVB010000115">
    <property type="protein sequence ID" value="CAA9431541.1"/>
    <property type="molecule type" value="Genomic_DNA"/>
</dbReference>
<gene>
    <name evidence="2" type="ORF">AVDCRST_MAG78-1735</name>
</gene>
<evidence type="ECO:0000256" key="1">
    <source>
        <dbReference type="SAM" id="SignalP"/>
    </source>
</evidence>
<organism evidence="2">
    <name type="scientific">uncultured Rubrobacteraceae bacterium</name>
    <dbReference type="NCBI Taxonomy" id="349277"/>
    <lineage>
        <taxon>Bacteria</taxon>
        <taxon>Bacillati</taxon>
        <taxon>Actinomycetota</taxon>
        <taxon>Rubrobacteria</taxon>
        <taxon>Rubrobacterales</taxon>
        <taxon>Rubrobacteraceae</taxon>
        <taxon>environmental samples</taxon>
    </lineage>
</organism>
<dbReference type="Gene3D" id="2.150.10.10">
    <property type="entry name" value="Serralysin-like metalloprotease, C-terminal"/>
    <property type="match status" value="1"/>
</dbReference>
<name>A0A6J4Q635_9ACTN</name>
<feature type="signal peptide" evidence="1">
    <location>
        <begin position="1"/>
        <end position="23"/>
    </location>
</feature>
<dbReference type="InterPro" id="IPR011049">
    <property type="entry name" value="Serralysin-like_metalloprot_C"/>
</dbReference>
<accession>A0A6J4Q635</accession>
<reference evidence="2" key="1">
    <citation type="submission" date="2020-02" db="EMBL/GenBank/DDBJ databases">
        <authorList>
            <person name="Meier V. D."/>
        </authorList>
    </citation>
    <scope>NUCLEOTIDE SEQUENCE</scope>
    <source>
        <strain evidence="2">AVDCRST_MAG78</strain>
    </source>
</reference>
<dbReference type="AlphaFoldDB" id="A0A6J4Q635"/>
<proteinExistence type="predicted"/>
<dbReference type="SUPFAM" id="SSF51120">
    <property type="entry name" value="beta-Roll"/>
    <property type="match status" value="1"/>
</dbReference>
<sequence length="204" mass="23016">MKRMMILLALLMAAIVVFSGPVAEVLNLPEPTAEAKKKKKRYNVVKCPNQTYDNYTCKGTAGKDRLVGGPADRSPYGAHDQMYGKEGNDVYQGGNGRDIFTDESITSSDRYVFPSTEFSFDSTSSFTYAWVRDWGGSADVLDLASYRYDDFDRRNWLGQDLYLEGPEARDILIEDFFTSNTIDYFKFSDRTVTAAEIKREFSGG</sequence>
<feature type="chain" id="PRO_5038437873" evidence="1">
    <location>
        <begin position="24"/>
        <end position="204"/>
    </location>
</feature>
<evidence type="ECO:0000313" key="2">
    <source>
        <dbReference type="EMBL" id="CAA9431541.1"/>
    </source>
</evidence>
<keyword evidence="1" id="KW-0732">Signal</keyword>
<protein>
    <submittedName>
        <fullName evidence="2">Uncharacterized protein</fullName>
    </submittedName>
</protein>